<dbReference type="EMBL" id="FJOG01000058">
    <property type="protein sequence ID" value="CZR68708.1"/>
    <property type="molecule type" value="Genomic_DNA"/>
</dbReference>
<feature type="region of interest" description="Disordered" evidence="1">
    <location>
        <begin position="1"/>
        <end position="23"/>
    </location>
</feature>
<protein>
    <submittedName>
        <fullName evidence="2">Uncharacterized protein</fullName>
    </submittedName>
</protein>
<dbReference type="Proteomes" id="UP000184330">
    <property type="component" value="Unassembled WGS sequence"/>
</dbReference>
<keyword evidence="3" id="KW-1185">Reference proteome</keyword>
<accession>A0A1L7XUJ9</accession>
<reference evidence="2 3" key="1">
    <citation type="submission" date="2016-03" db="EMBL/GenBank/DDBJ databases">
        <authorList>
            <person name="Ploux O."/>
        </authorList>
    </citation>
    <scope>NUCLEOTIDE SEQUENCE [LARGE SCALE GENOMIC DNA]</scope>
    <source>
        <strain evidence="2 3">UAMH 11012</strain>
    </source>
</reference>
<organism evidence="2 3">
    <name type="scientific">Phialocephala subalpina</name>
    <dbReference type="NCBI Taxonomy" id="576137"/>
    <lineage>
        <taxon>Eukaryota</taxon>
        <taxon>Fungi</taxon>
        <taxon>Dikarya</taxon>
        <taxon>Ascomycota</taxon>
        <taxon>Pezizomycotina</taxon>
        <taxon>Leotiomycetes</taxon>
        <taxon>Helotiales</taxon>
        <taxon>Mollisiaceae</taxon>
        <taxon>Phialocephala</taxon>
        <taxon>Phialocephala fortinii species complex</taxon>
    </lineage>
</organism>
<proteinExistence type="predicted"/>
<gene>
    <name evidence="2" type="ORF">PAC_18607</name>
</gene>
<sequence>MSGNLRNTKPVAPLETEKNKKLQPVSRCDLPNQYFTGPRNGQGVYASAHILDSIITIERHDGNYHIAASFNVETTILQYDSNKSNNHEWFFHDICLQYLSEFREEELIMKPESDSTGAFAVTRNTTNSLNTSATLNASAAPTASVGLNMTRSNQLTVSYSMPSWNISAHRVASALGKENVPRTKGKWNSLKANLKSHQSQLADNIAKNPRAGINPICDSNKHPRYQWYWLGNHQVAQALTPDMKHSVKRTVVVKRIISEKQFPLSAIEANRTLIHRPPGLEAALVAERRRYLLRTFASQTSESSTTDRVSETTRIKRWKEMARKIIEQAPEEEFYRAWLEYLFDFSFSLQVRLQTGFLQDAYTRKKVRVKRRYGRTHRHILLSGDKVKGRILKPTYKETFHVKPDTSIFDLDKIPKDDTYNITALLAEILYDRKYDGRWEILHGADLTQLSPLKTEALPTRQAMSGIEIPWETTRERPSPESGQGGPQRPHLEAPPIQDSPAPDESQQNALTVVLAATHASELNGYSSQKPTQEAKPLKGPVTRKYPIMPPFYQLRGQK</sequence>
<evidence type="ECO:0000313" key="3">
    <source>
        <dbReference type="Proteomes" id="UP000184330"/>
    </source>
</evidence>
<evidence type="ECO:0000313" key="2">
    <source>
        <dbReference type="EMBL" id="CZR68708.1"/>
    </source>
</evidence>
<dbReference type="OrthoDB" id="5428775at2759"/>
<name>A0A1L7XUJ9_9HELO</name>
<feature type="region of interest" description="Disordered" evidence="1">
    <location>
        <begin position="458"/>
        <end position="559"/>
    </location>
</feature>
<evidence type="ECO:0000256" key="1">
    <source>
        <dbReference type="SAM" id="MobiDB-lite"/>
    </source>
</evidence>
<dbReference type="AlphaFoldDB" id="A0A1L7XUJ9"/>